<protein>
    <submittedName>
        <fullName evidence="2">Uncharacterized protein</fullName>
    </submittedName>
</protein>
<dbReference type="EMBL" id="CP133617">
    <property type="protein sequence ID" value="WMV32206.1"/>
    <property type="molecule type" value="Genomic_DNA"/>
</dbReference>
<keyword evidence="1" id="KW-0732">Signal</keyword>
<name>A0AAF0QZ24_SOLVR</name>
<feature type="chain" id="PRO_5042279053" evidence="1">
    <location>
        <begin position="28"/>
        <end position="75"/>
    </location>
</feature>
<evidence type="ECO:0000256" key="1">
    <source>
        <dbReference type="SAM" id="SignalP"/>
    </source>
</evidence>
<evidence type="ECO:0000313" key="3">
    <source>
        <dbReference type="Proteomes" id="UP001234989"/>
    </source>
</evidence>
<feature type="signal peptide" evidence="1">
    <location>
        <begin position="1"/>
        <end position="27"/>
    </location>
</feature>
<sequence>MAMALRVRLLKEAYRLLLFFLLTSTQGADIDVIRIIVSYRYSTISEAVSEPLVQLDLPSFIKSTIDEPEVLASKA</sequence>
<dbReference type="Proteomes" id="UP001234989">
    <property type="component" value="Chromosome 6"/>
</dbReference>
<proteinExistence type="predicted"/>
<dbReference type="AlphaFoldDB" id="A0AAF0QZ24"/>
<organism evidence="2 3">
    <name type="scientific">Solanum verrucosum</name>
    <dbReference type="NCBI Taxonomy" id="315347"/>
    <lineage>
        <taxon>Eukaryota</taxon>
        <taxon>Viridiplantae</taxon>
        <taxon>Streptophyta</taxon>
        <taxon>Embryophyta</taxon>
        <taxon>Tracheophyta</taxon>
        <taxon>Spermatophyta</taxon>
        <taxon>Magnoliopsida</taxon>
        <taxon>eudicotyledons</taxon>
        <taxon>Gunneridae</taxon>
        <taxon>Pentapetalae</taxon>
        <taxon>asterids</taxon>
        <taxon>lamiids</taxon>
        <taxon>Solanales</taxon>
        <taxon>Solanaceae</taxon>
        <taxon>Solanoideae</taxon>
        <taxon>Solaneae</taxon>
        <taxon>Solanum</taxon>
    </lineage>
</organism>
<gene>
    <name evidence="2" type="ORF">MTR67_025591</name>
</gene>
<reference evidence="2" key="1">
    <citation type="submission" date="2023-08" db="EMBL/GenBank/DDBJ databases">
        <title>A de novo genome assembly of Solanum verrucosum Schlechtendal, a Mexican diploid species geographically isolated from the other diploid A-genome species in potato relatives.</title>
        <authorList>
            <person name="Hosaka K."/>
        </authorList>
    </citation>
    <scope>NUCLEOTIDE SEQUENCE</scope>
    <source>
        <tissue evidence="2">Young leaves</tissue>
    </source>
</reference>
<accession>A0AAF0QZ24</accession>
<keyword evidence="3" id="KW-1185">Reference proteome</keyword>
<evidence type="ECO:0000313" key="2">
    <source>
        <dbReference type="EMBL" id="WMV32206.1"/>
    </source>
</evidence>